<organism evidence="2 3">
    <name type="scientific">Trifolium medium</name>
    <dbReference type="NCBI Taxonomy" id="97028"/>
    <lineage>
        <taxon>Eukaryota</taxon>
        <taxon>Viridiplantae</taxon>
        <taxon>Streptophyta</taxon>
        <taxon>Embryophyta</taxon>
        <taxon>Tracheophyta</taxon>
        <taxon>Spermatophyta</taxon>
        <taxon>Magnoliopsida</taxon>
        <taxon>eudicotyledons</taxon>
        <taxon>Gunneridae</taxon>
        <taxon>Pentapetalae</taxon>
        <taxon>rosids</taxon>
        <taxon>fabids</taxon>
        <taxon>Fabales</taxon>
        <taxon>Fabaceae</taxon>
        <taxon>Papilionoideae</taxon>
        <taxon>50 kb inversion clade</taxon>
        <taxon>NPAAA clade</taxon>
        <taxon>Hologalegina</taxon>
        <taxon>IRL clade</taxon>
        <taxon>Trifolieae</taxon>
        <taxon>Trifolium</taxon>
    </lineage>
</organism>
<feature type="compositionally biased region" description="Polar residues" evidence="1">
    <location>
        <begin position="54"/>
        <end position="70"/>
    </location>
</feature>
<proteinExistence type="predicted"/>
<keyword evidence="3" id="KW-1185">Reference proteome</keyword>
<dbReference type="AlphaFoldDB" id="A0A392SKL4"/>
<evidence type="ECO:0000313" key="3">
    <source>
        <dbReference type="Proteomes" id="UP000265520"/>
    </source>
</evidence>
<evidence type="ECO:0000256" key="1">
    <source>
        <dbReference type="SAM" id="MobiDB-lite"/>
    </source>
</evidence>
<name>A0A392SKL4_9FABA</name>
<evidence type="ECO:0000313" key="2">
    <source>
        <dbReference type="EMBL" id="MCI49199.1"/>
    </source>
</evidence>
<comment type="caution">
    <text evidence="2">The sequence shown here is derived from an EMBL/GenBank/DDBJ whole genome shotgun (WGS) entry which is preliminary data.</text>
</comment>
<dbReference type="Proteomes" id="UP000265520">
    <property type="component" value="Unassembled WGS sequence"/>
</dbReference>
<feature type="non-terminal residue" evidence="2">
    <location>
        <position position="1"/>
    </location>
</feature>
<reference evidence="2 3" key="1">
    <citation type="journal article" date="2018" name="Front. Plant Sci.">
        <title>Red Clover (Trifolium pratense) and Zigzag Clover (T. medium) - A Picture of Genomic Similarities and Differences.</title>
        <authorList>
            <person name="Dluhosova J."/>
            <person name="Istvanek J."/>
            <person name="Nedelnik J."/>
            <person name="Repkova J."/>
        </authorList>
    </citation>
    <scope>NUCLEOTIDE SEQUENCE [LARGE SCALE GENOMIC DNA]</scope>
    <source>
        <strain evidence="3">cv. 10/8</strain>
        <tissue evidence="2">Leaf</tissue>
    </source>
</reference>
<feature type="compositionally biased region" description="Low complexity" evidence="1">
    <location>
        <begin position="37"/>
        <end position="49"/>
    </location>
</feature>
<protein>
    <submittedName>
        <fullName evidence="2">Uncharacterized protein</fullName>
    </submittedName>
</protein>
<dbReference type="EMBL" id="LXQA010397568">
    <property type="protein sequence ID" value="MCI49199.1"/>
    <property type="molecule type" value="Genomic_DNA"/>
</dbReference>
<feature type="region of interest" description="Disordered" evidence="1">
    <location>
        <begin position="17"/>
        <end position="70"/>
    </location>
</feature>
<accession>A0A392SKL4</accession>
<sequence length="70" mass="7851">LARLQEEKIQDLLRLTKPKPSNSWWPGPSTARSAVSPPMRTTPETTTPIPNSPLLPTTQPKTRFRQLTST</sequence>